<dbReference type="Pfam" id="PF02413">
    <property type="entry name" value="Caudo_TAP"/>
    <property type="match status" value="1"/>
</dbReference>
<dbReference type="RefSeq" id="WP_159038693.1">
    <property type="nucleotide sequence ID" value="NZ_CP028166.1"/>
</dbReference>
<accession>A0A8T5ZT04</accession>
<gene>
    <name evidence="1" type="ORF">GP965_03865</name>
</gene>
<dbReference type="AlphaFoldDB" id="A0A8T5ZT04"/>
<protein>
    <recommendedName>
        <fullName evidence="3">Tail fiber assembly protein</fullName>
    </recommendedName>
</protein>
<organism evidence="1 2">
    <name type="scientific">Escherichia coli</name>
    <dbReference type="NCBI Taxonomy" id="562"/>
    <lineage>
        <taxon>Bacteria</taxon>
        <taxon>Pseudomonadati</taxon>
        <taxon>Pseudomonadota</taxon>
        <taxon>Gammaproteobacteria</taxon>
        <taxon>Enterobacterales</taxon>
        <taxon>Enterobacteriaceae</taxon>
        <taxon>Escherichia</taxon>
    </lineage>
</organism>
<sequence length="33" mass="3976">MPRLTEWQRYRYKLTKVDTSNAPIISWPAQPEV</sequence>
<dbReference type="Proteomes" id="UP000462410">
    <property type="component" value="Unassembled WGS sequence"/>
</dbReference>
<dbReference type="EMBL" id="WTRC01000024">
    <property type="protein sequence ID" value="MWT20072.1"/>
    <property type="molecule type" value="Genomic_DNA"/>
</dbReference>
<proteinExistence type="predicted"/>
<reference evidence="1 2" key="1">
    <citation type="submission" date="2019-12" db="EMBL/GenBank/DDBJ databases">
        <title>Enteriobacteria Tanzani isolates_8377-8380.</title>
        <authorList>
            <person name="Subbiah M."/>
            <person name="Call D."/>
        </authorList>
    </citation>
    <scope>NUCLEOTIDE SEQUENCE [LARGE SCALE GENOMIC DNA]</scope>
    <source>
        <strain evidence="1 2">8378wH8</strain>
    </source>
</reference>
<dbReference type="InterPro" id="IPR003458">
    <property type="entry name" value="Phage_T4_Gp38_tail_assem"/>
</dbReference>
<evidence type="ECO:0008006" key="3">
    <source>
        <dbReference type="Google" id="ProtNLM"/>
    </source>
</evidence>
<evidence type="ECO:0000313" key="1">
    <source>
        <dbReference type="EMBL" id="MWT20072.1"/>
    </source>
</evidence>
<evidence type="ECO:0000313" key="2">
    <source>
        <dbReference type="Proteomes" id="UP000462410"/>
    </source>
</evidence>
<name>A0A8T5ZT04_ECOLX</name>
<comment type="caution">
    <text evidence="1">The sequence shown here is derived from an EMBL/GenBank/DDBJ whole genome shotgun (WGS) entry which is preliminary data.</text>
</comment>